<accession>A0A835UL18</accession>
<dbReference type="InterPro" id="IPR005135">
    <property type="entry name" value="Endo/exonuclease/phosphatase"/>
</dbReference>
<dbReference type="SUPFAM" id="SSF56219">
    <property type="entry name" value="DNase I-like"/>
    <property type="match status" value="1"/>
</dbReference>
<proteinExistence type="predicted"/>
<dbReference type="Pfam" id="PF03372">
    <property type="entry name" value="Exo_endo_phos"/>
    <property type="match status" value="1"/>
</dbReference>
<dbReference type="GO" id="GO:0003824">
    <property type="term" value="F:catalytic activity"/>
    <property type="evidence" value="ECO:0007669"/>
    <property type="project" value="InterPro"/>
</dbReference>
<comment type="caution">
    <text evidence="2">The sequence shown here is derived from an EMBL/GenBank/DDBJ whole genome shotgun (WGS) entry which is preliminary data.</text>
</comment>
<organism evidence="2 3">
    <name type="scientific">Vanilla planifolia</name>
    <name type="common">Vanilla</name>
    <dbReference type="NCBI Taxonomy" id="51239"/>
    <lineage>
        <taxon>Eukaryota</taxon>
        <taxon>Viridiplantae</taxon>
        <taxon>Streptophyta</taxon>
        <taxon>Embryophyta</taxon>
        <taxon>Tracheophyta</taxon>
        <taxon>Spermatophyta</taxon>
        <taxon>Magnoliopsida</taxon>
        <taxon>Liliopsida</taxon>
        <taxon>Asparagales</taxon>
        <taxon>Orchidaceae</taxon>
        <taxon>Vanilloideae</taxon>
        <taxon>Vanilleae</taxon>
        <taxon>Vanilla</taxon>
    </lineage>
</organism>
<evidence type="ECO:0000313" key="2">
    <source>
        <dbReference type="EMBL" id="KAG0465383.1"/>
    </source>
</evidence>
<dbReference type="InterPro" id="IPR036691">
    <property type="entry name" value="Endo/exonu/phosph_ase_sf"/>
</dbReference>
<dbReference type="Proteomes" id="UP000639772">
    <property type="component" value="Chromosome 10"/>
</dbReference>
<reference evidence="2 3" key="1">
    <citation type="journal article" date="2020" name="Nat. Food">
        <title>A phased Vanilla planifolia genome enables genetic improvement of flavour and production.</title>
        <authorList>
            <person name="Hasing T."/>
            <person name="Tang H."/>
            <person name="Brym M."/>
            <person name="Khazi F."/>
            <person name="Huang T."/>
            <person name="Chambers A.H."/>
        </authorList>
    </citation>
    <scope>NUCLEOTIDE SEQUENCE [LARGE SCALE GENOMIC DNA]</scope>
    <source>
        <tissue evidence="2">Leaf</tissue>
    </source>
</reference>
<dbReference type="PANTHER" id="PTHR33710">
    <property type="entry name" value="BNAC02G09200D PROTEIN"/>
    <property type="match status" value="1"/>
</dbReference>
<evidence type="ECO:0000313" key="3">
    <source>
        <dbReference type="Proteomes" id="UP000639772"/>
    </source>
</evidence>
<dbReference type="OrthoDB" id="785361at2759"/>
<sequence>MTARLMIWNIRGVRDRKSKGYLRRMVRGNSVEVVALMEIKANNFQRKDADWLLGRGWNFAVQPSEGMSAGIIIMWSWVNINITITTLHMVAFQINLEGRKVMNCCVIYGPKDHCRRREVWEEVRCMDTGGNPLMVAGDFNIIMSQEEKRGGRKFRFGKEQQELADLMQDMQLTDVGFIGNIFTWCNGKTGGARILERLDRVLLNSVGLQDFPNCAVTHLGRLGSDHCPLLIDIGCRQARKRISRAQFEIVWLQFSQGNRCCAPCMEQKCER</sequence>
<evidence type="ECO:0000259" key="1">
    <source>
        <dbReference type="Pfam" id="PF03372"/>
    </source>
</evidence>
<dbReference type="EMBL" id="JADCNM010000010">
    <property type="protein sequence ID" value="KAG0465383.1"/>
    <property type="molecule type" value="Genomic_DNA"/>
</dbReference>
<dbReference type="Gene3D" id="3.60.10.10">
    <property type="entry name" value="Endonuclease/exonuclease/phosphatase"/>
    <property type="match status" value="1"/>
</dbReference>
<feature type="domain" description="Endonuclease/exonuclease/phosphatase" evidence="1">
    <location>
        <begin position="7"/>
        <end position="226"/>
    </location>
</feature>
<dbReference type="AlphaFoldDB" id="A0A835UL18"/>
<name>A0A835UL18_VANPL</name>
<dbReference type="PANTHER" id="PTHR33710:SF71">
    <property type="entry name" value="ENDONUCLEASE_EXONUCLEASE_PHOSPHATASE DOMAIN-CONTAINING PROTEIN"/>
    <property type="match status" value="1"/>
</dbReference>
<protein>
    <recommendedName>
        <fullName evidence="1">Endonuclease/exonuclease/phosphatase domain-containing protein</fullName>
    </recommendedName>
</protein>
<gene>
    <name evidence="2" type="ORF">HPP92_019547</name>
</gene>